<dbReference type="Gene3D" id="3.40.50.880">
    <property type="match status" value="1"/>
</dbReference>
<accession>A0A136IM99</accession>
<sequence length="280" mass="29157">MAGSGDILQSGANEAQPGPYKVLSIIFPGFNTLDLNGPLDVFTKSGQWDKFEVTIAAENEITESVEGLQVKRKKALVIDKSSPAQSAGDAEQLTIAEACAQYDILHIAGGGTDMVQTQAKLADSAFMQLIKQFAKTSPSKVAGQKPRPRILLSICTGAAFPGAMGVFNGRACTTHWGFCPKLVTILQQAADAAAKQSGCGVSPGTVLRARYVDSGSNDAGVQIISSGGISCGIDAALHVVDQLEGQAAAQGVCEILDYAWHKTAGLITTPVEAPPQNLRG</sequence>
<dbReference type="SUPFAM" id="SSF52317">
    <property type="entry name" value="Class I glutamine amidotransferase-like"/>
    <property type="match status" value="1"/>
</dbReference>
<dbReference type="EMBL" id="KQ964271">
    <property type="protein sequence ID" value="KXJ86063.1"/>
    <property type="molecule type" value="Genomic_DNA"/>
</dbReference>
<dbReference type="InterPro" id="IPR052158">
    <property type="entry name" value="INH-QAR"/>
</dbReference>
<dbReference type="PANTHER" id="PTHR43130:SF3">
    <property type="entry name" value="HTH-TYPE TRANSCRIPTIONAL REGULATOR RV1931C"/>
    <property type="match status" value="1"/>
</dbReference>
<dbReference type="PANTHER" id="PTHR43130">
    <property type="entry name" value="ARAC-FAMILY TRANSCRIPTIONAL REGULATOR"/>
    <property type="match status" value="1"/>
</dbReference>
<name>A0A136IM99_9PEZI</name>
<evidence type="ECO:0000313" key="3">
    <source>
        <dbReference type="Proteomes" id="UP000070501"/>
    </source>
</evidence>
<keyword evidence="2" id="KW-0808">Transferase</keyword>
<dbReference type="STRING" id="196109.A0A136IM99"/>
<dbReference type="InterPro" id="IPR029062">
    <property type="entry name" value="Class_I_gatase-like"/>
</dbReference>
<reference evidence="3" key="1">
    <citation type="submission" date="2016-02" db="EMBL/GenBank/DDBJ databases">
        <title>Draft genome sequence of Microdochium bolleyi, a fungal endophyte of beachgrass.</title>
        <authorList>
            <consortium name="DOE Joint Genome Institute"/>
            <person name="David A.S."/>
            <person name="May G."/>
            <person name="Haridas S."/>
            <person name="Lim J."/>
            <person name="Wang M."/>
            <person name="Labutti K."/>
            <person name="Lipzen A."/>
            <person name="Barry K."/>
            <person name="Grigoriev I.V."/>
        </authorList>
    </citation>
    <scope>NUCLEOTIDE SEQUENCE [LARGE SCALE GENOMIC DNA]</scope>
    <source>
        <strain evidence="3">J235TASD1</strain>
    </source>
</reference>
<dbReference type="InterPro" id="IPR002818">
    <property type="entry name" value="DJ-1/PfpI"/>
</dbReference>
<dbReference type="OrthoDB" id="543156at2759"/>
<proteinExistence type="predicted"/>
<protein>
    <submittedName>
        <fullName evidence="2">Class I glutamine amidotransferase-like protein</fullName>
    </submittedName>
</protein>
<gene>
    <name evidence="2" type="ORF">Micbo1qcDRAFT_180270</name>
</gene>
<evidence type="ECO:0000313" key="2">
    <source>
        <dbReference type="EMBL" id="KXJ86063.1"/>
    </source>
</evidence>
<feature type="domain" description="DJ-1/PfpI" evidence="1">
    <location>
        <begin position="21"/>
        <end position="186"/>
    </location>
</feature>
<organism evidence="2 3">
    <name type="scientific">Microdochium bolleyi</name>
    <dbReference type="NCBI Taxonomy" id="196109"/>
    <lineage>
        <taxon>Eukaryota</taxon>
        <taxon>Fungi</taxon>
        <taxon>Dikarya</taxon>
        <taxon>Ascomycota</taxon>
        <taxon>Pezizomycotina</taxon>
        <taxon>Sordariomycetes</taxon>
        <taxon>Xylariomycetidae</taxon>
        <taxon>Xylariales</taxon>
        <taxon>Microdochiaceae</taxon>
        <taxon>Microdochium</taxon>
    </lineage>
</organism>
<dbReference type="Proteomes" id="UP000070501">
    <property type="component" value="Unassembled WGS sequence"/>
</dbReference>
<keyword evidence="3" id="KW-1185">Reference proteome</keyword>
<dbReference type="AlphaFoldDB" id="A0A136IM99"/>
<dbReference type="Pfam" id="PF01965">
    <property type="entry name" value="DJ-1_PfpI"/>
    <property type="match status" value="1"/>
</dbReference>
<keyword evidence="2" id="KW-0315">Glutamine amidotransferase</keyword>
<dbReference type="GO" id="GO:0016740">
    <property type="term" value="F:transferase activity"/>
    <property type="evidence" value="ECO:0007669"/>
    <property type="project" value="UniProtKB-KW"/>
</dbReference>
<evidence type="ECO:0000259" key="1">
    <source>
        <dbReference type="Pfam" id="PF01965"/>
    </source>
</evidence>
<dbReference type="InParanoid" id="A0A136IM99"/>